<protein>
    <submittedName>
        <fullName evidence="1">Uncharacterized protein</fullName>
    </submittedName>
</protein>
<gene>
    <name evidence="1" type="ORF">FUG_LOCUS428784</name>
</gene>
<sequence>MCRENLAAIFHAQDRDDDTAHEHETVINACKQRLIYKRFGRSKLQRVCIENCLSTPGASKDLGEITIDIIKEKETVIASRSSSQYIIVLSNTIEVMQLDYFPLSRRWALPCFEPHDLRIFGSGYPISLCTSDSNHSAFQITTVTGRPGDESNRHHEQRASE</sequence>
<name>A0A4E9EEF7_GIBZA</name>
<reference evidence="1" key="1">
    <citation type="submission" date="2019-04" db="EMBL/GenBank/DDBJ databases">
        <authorList>
            <person name="Melise S."/>
            <person name="Noan J."/>
            <person name="Okalmin O."/>
        </authorList>
    </citation>
    <scope>NUCLEOTIDE SEQUENCE</scope>
    <source>
        <strain evidence="1">FN9</strain>
    </source>
</reference>
<organism evidence="1">
    <name type="scientific">Gibberella zeae</name>
    <name type="common">Wheat head blight fungus</name>
    <name type="synonym">Fusarium graminearum</name>
    <dbReference type="NCBI Taxonomy" id="5518"/>
    <lineage>
        <taxon>Eukaryota</taxon>
        <taxon>Fungi</taxon>
        <taxon>Dikarya</taxon>
        <taxon>Ascomycota</taxon>
        <taxon>Pezizomycotina</taxon>
        <taxon>Sordariomycetes</taxon>
        <taxon>Hypocreomycetidae</taxon>
        <taxon>Hypocreales</taxon>
        <taxon>Nectriaceae</taxon>
        <taxon>Fusarium</taxon>
    </lineage>
</organism>
<evidence type="ECO:0000313" key="1">
    <source>
        <dbReference type="EMBL" id="VIO61128.1"/>
    </source>
</evidence>
<accession>A0A4E9EEF7</accession>
<dbReference type="EMBL" id="CAAKMV010000151">
    <property type="protein sequence ID" value="VIO61128.1"/>
    <property type="molecule type" value="Genomic_DNA"/>
</dbReference>
<dbReference type="AlphaFoldDB" id="A0A4E9EEF7"/>
<proteinExistence type="predicted"/>